<evidence type="ECO:0000256" key="4">
    <source>
        <dbReference type="ARBA" id="ARBA00023163"/>
    </source>
</evidence>
<evidence type="ECO:0000256" key="3">
    <source>
        <dbReference type="ARBA" id="ARBA00023125"/>
    </source>
</evidence>
<dbReference type="PANTHER" id="PTHR30346:SF0">
    <property type="entry name" value="HCA OPERON TRANSCRIPTIONAL ACTIVATOR HCAR"/>
    <property type="match status" value="1"/>
</dbReference>
<feature type="domain" description="HTH lysR-type" evidence="5">
    <location>
        <begin position="2"/>
        <end position="60"/>
    </location>
</feature>
<dbReference type="Gene3D" id="1.10.10.10">
    <property type="entry name" value="Winged helix-like DNA-binding domain superfamily/Winged helix DNA-binding domain"/>
    <property type="match status" value="1"/>
</dbReference>
<dbReference type="PRINTS" id="PR00039">
    <property type="entry name" value="HTHLYSR"/>
</dbReference>
<dbReference type="GO" id="GO:0003700">
    <property type="term" value="F:DNA-binding transcription factor activity"/>
    <property type="evidence" value="ECO:0007669"/>
    <property type="project" value="InterPro"/>
</dbReference>
<reference evidence="6 7" key="1">
    <citation type="submission" date="2019-06" db="EMBL/GenBank/DDBJ databases">
        <title>Whole genome sequence for Rhodospirillaceae sp. R148.</title>
        <authorList>
            <person name="Wang G."/>
        </authorList>
    </citation>
    <scope>NUCLEOTIDE SEQUENCE [LARGE SCALE GENOMIC DNA]</scope>
    <source>
        <strain evidence="6 7">R148</strain>
    </source>
</reference>
<dbReference type="InterPro" id="IPR000847">
    <property type="entry name" value="LysR_HTH_N"/>
</dbReference>
<evidence type="ECO:0000259" key="5">
    <source>
        <dbReference type="PROSITE" id="PS50931"/>
    </source>
</evidence>
<dbReference type="GO" id="GO:0032993">
    <property type="term" value="C:protein-DNA complex"/>
    <property type="evidence" value="ECO:0007669"/>
    <property type="project" value="TreeGrafter"/>
</dbReference>
<keyword evidence="2" id="KW-0805">Transcription regulation</keyword>
<evidence type="ECO:0000313" key="7">
    <source>
        <dbReference type="Proteomes" id="UP000315252"/>
    </source>
</evidence>
<dbReference type="InterPro" id="IPR036388">
    <property type="entry name" value="WH-like_DNA-bd_sf"/>
</dbReference>
<dbReference type="InterPro" id="IPR036390">
    <property type="entry name" value="WH_DNA-bd_sf"/>
</dbReference>
<dbReference type="GO" id="GO:0003677">
    <property type="term" value="F:DNA binding"/>
    <property type="evidence" value="ECO:0007669"/>
    <property type="project" value="UniProtKB-KW"/>
</dbReference>
<dbReference type="PROSITE" id="PS50931">
    <property type="entry name" value="HTH_LYSR"/>
    <property type="match status" value="1"/>
</dbReference>
<protein>
    <submittedName>
        <fullName evidence="6">LysR family transcriptional regulator</fullName>
    </submittedName>
</protein>
<dbReference type="SUPFAM" id="SSF53850">
    <property type="entry name" value="Periplasmic binding protein-like II"/>
    <property type="match status" value="1"/>
</dbReference>
<name>A0A545TWM7_9PROT</name>
<dbReference type="SUPFAM" id="SSF46785">
    <property type="entry name" value="Winged helix' DNA-binding domain"/>
    <property type="match status" value="1"/>
</dbReference>
<dbReference type="Gene3D" id="3.40.190.10">
    <property type="entry name" value="Periplasmic binding protein-like II"/>
    <property type="match status" value="2"/>
</dbReference>
<accession>A0A545TWM7</accession>
<keyword evidence="4" id="KW-0804">Transcription</keyword>
<dbReference type="RefSeq" id="WP_142895256.1">
    <property type="nucleotide sequence ID" value="NZ_ML660053.1"/>
</dbReference>
<dbReference type="Pfam" id="PF03466">
    <property type="entry name" value="LysR_substrate"/>
    <property type="match status" value="1"/>
</dbReference>
<evidence type="ECO:0000256" key="1">
    <source>
        <dbReference type="ARBA" id="ARBA00009437"/>
    </source>
</evidence>
<dbReference type="PANTHER" id="PTHR30346">
    <property type="entry name" value="TRANSCRIPTIONAL DUAL REGULATOR HCAR-RELATED"/>
    <property type="match status" value="1"/>
</dbReference>
<comment type="similarity">
    <text evidence="1">Belongs to the LysR transcriptional regulatory family.</text>
</comment>
<evidence type="ECO:0000256" key="2">
    <source>
        <dbReference type="ARBA" id="ARBA00023015"/>
    </source>
</evidence>
<keyword evidence="7" id="KW-1185">Reference proteome</keyword>
<dbReference type="AlphaFoldDB" id="A0A545TWM7"/>
<dbReference type="Pfam" id="PF00126">
    <property type="entry name" value="HTH_1"/>
    <property type="match status" value="1"/>
</dbReference>
<proteinExistence type="inferred from homology"/>
<keyword evidence="3" id="KW-0238">DNA-binding</keyword>
<dbReference type="EMBL" id="VHSH01000002">
    <property type="protein sequence ID" value="TQV81625.1"/>
    <property type="molecule type" value="Genomic_DNA"/>
</dbReference>
<gene>
    <name evidence="6" type="ORF">FKG95_05065</name>
</gene>
<dbReference type="InterPro" id="IPR005119">
    <property type="entry name" value="LysR_subst-bd"/>
</dbReference>
<organism evidence="6 7">
    <name type="scientific">Denitrobaculum tricleocarpae</name>
    <dbReference type="NCBI Taxonomy" id="2591009"/>
    <lineage>
        <taxon>Bacteria</taxon>
        <taxon>Pseudomonadati</taxon>
        <taxon>Pseudomonadota</taxon>
        <taxon>Alphaproteobacteria</taxon>
        <taxon>Rhodospirillales</taxon>
        <taxon>Rhodospirillaceae</taxon>
        <taxon>Denitrobaculum</taxon>
    </lineage>
</organism>
<comment type="caution">
    <text evidence="6">The sequence shown here is derived from an EMBL/GenBank/DDBJ whole genome shotgun (WGS) entry which is preliminary data.</text>
</comment>
<sequence length="298" mass="33255">MLTLRSLSYLVAAADHESVTEAAASLNISQPAISAAIARLEGHYDQQIFVRQKGRGVGLTPFGREVVARMRSLLNQAAELEHYGRGRDTPVGEVSLGCFAELAPHYLPALTKAFEKSFPLVRVRFREAGFDELPRFLNDGSIDLMLDYDIGLPEDIEQVTLTSLAPYVLLPGSHRWAGRKDLNLENLAKEPLILASDSQSRRYLLDLFHRRGLRPEVSRTAESFETLRGLVANGYGISVVHSRPASQVSYDGSPLVSIPLADVEPTHRILLAWSRRFPLSPAAEAYRDFTVNWFRQRT</sequence>
<dbReference type="OrthoDB" id="8679465at2"/>
<dbReference type="Proteomes" id="UP000315252">
    <property type="component" value="Unassembled WGS sequence"/>
</dbReference>
<evidence type="ECO:0000313" key="6">
    <source>
        <dbReference type="EMBL" id="TQV81625.1"/>
    </source>
</evidence>